<accession>A0ABR1LDN6</accession>
<sequence length="201" mass="22782">MSSFPKVLSKKKLRVLAWIEESTAQTAHSIISESIAQKDEAGVAMELWEYSTDILSVLKHILSFEKDVSKLKAMLQNVVEGRSVPGEVQLEDFLEVFDKVHAEKANLNEKKDQKHQLAEQEQAGPASKRQRLSTEAPEDQQQRAITTPTHEGKAPPPLVDWSKALFCKMPPGWDYEPDEPDENDLSLVWERLVYGFGRPRS</sequence>
<protein>
    <submittedName>
        <fullName evidence="2">Uncharacterized protein</fullName>
    </submittedName>
</protein>
<gene>
    <name evidence="2" type="ORF">J3D65DRAFT_633323</name>
</gene>
<name>A0ABR1LDN6_9PEZI</name>
<feature type="region of interest" description="Disordered" evidence="1">
    <location>
        <begin position="107"/>
        <end position="158"/>
    </location>
</feature>
<keyword evidence="3" id="KW-1185">Reference proteome</keyword>
<dbReference type="RefSeq" id="XP_066652183.1">
    <property type="nucleotide sequence ID" value="XM_066801114.1"/>
</dbReference>
<dbReference type="GeneID" id="92034020"/>
<proteinExistence type="predicted"/>
<evidence type="ECO:0000313" key="2">
    <source>
        <dbReference type="EMBL" id="KAK7532790.1"/>
    </source>
</evidence>
<evidence type="ECO:0000313" key="3">
    <source>
        <dbReference type="Proteomes" id="UP001360953"/>
    </source>
</evidence>
<evidence type="ECO:0000256" key="1">
    <source>
        <dbReference type="SAM" id="MobiDB-lite"/>
    </source>
</evidence>
<comment type="caution">
    <text evidence="2">The sequence shown here is derived from an EMBL/GenBank/DDBJ whole genome shotgun (WGS) entry which is preliminary data.</text>
</comment>
<feature type="compositionally biased region" description="Basic and acidic residues" evidence="1">
    <location>
        <begin position="107"/>
        <end position="118"/>
    </location>
</feature>
<dbReference type="EMBL" id="JBBPEH010000010">
    <property type="protein sequence ID" value="KAK7532790.1"/>
    <property type="molecule type" value="Genomic_DNA"/>
</dbReference>
<reference evidence="2 3" key="1">
    <citation type="submission" date="2024-04" db="EMBL/GenBank/DDBJ databases">
        <title>Phyllosticta paracitricarpa is synonymous to the EU quarantine fungus P. citricarpa based on phylogenomic analyses.</title>
        <authorList>
            <consortium name="Lawrence Berkeley National Laboratory"/>
            <person name="Van ingen-buijs V.A."/>
            <person name="Van westerhoven A.C."/>
            <person name="Haridas S."/>
            <person name="Skiadas P."/>
            <person name="Martin F."/>
            <person name="Groenewald J.Z."/>
            <person name="Crous P.W."/>
            <person name="Seidl M.F."/>
        </authorList>
    </citation>
    <scope>NUCLEOTIDE SEQUENCE [LARGE SCALE GENOMIC DNA]</scope>
    <source>
        <strain evidence="2 3">CPC 17464</strain>
    </source>
</reference>
<dbReference type="Proteomes" id="UP001360953">
    <property type="component" value="Unassembled WGS sequence"/>
</dbReference>
<organism evidence="2 3">
    <name type="scientific">Phyllosticta citribraziliensis</name>
    <dbReference type="NCBI Taxonomy" id="989973"/>
    <lineage>
        <taxon>Eukaryota</taxon>
        <taxon>Fungi</taxon>
        <taxon>Dikarya</taxon>
        <taxon>Ascomycota</taxon>
        <taxon>Pezizomycotina</taxon>
        <taxon>Dothideomycetes</taxon>
        <taxon>Dothideomycetes incertae sedis</taxon>
        <taxon>Botryosphaeriales</taxon>
        <taxon>Phyllostictaceae</taxon>
        <taxon>Phyllosticta</taxon>
    </lineage>
</organism>